<dbReference type="AlphaFoldDB" id="H8KTE9"/>
<protein>
    <recommendedName>
        <fullName evidence="4">Outer membrane receptor protein</fullName>
    </recommendedName>
</protein>
<dbReference type="Proteomes" id="UP000007590">
    <property type="component" value="Chromosome"/>
</dbReference>
<gene>
    <name evidence="2" type="ordered locus">Solca_1185</name>
</gene>
<evidence type="ECO:0000313" key="2">
    <source>
        <dbReference type="EMBL" id="AFD06286.1"/>
    </source>
</evidence>
<evidence type="ECO:0000313" key="3">
    <source>
        <dbReference type="Proteomes" id="UP000007590"/>
    </source>
</evidence>
<dbReference type="KEGG" id="scn:Solca_1185"/>
<name>H8KTE9_SOLCM</name>
<dbReference type="OrthoDB" id="742586at2"/>
<dbReference type="STRING" id="929556.Solca_1185"/>
<evidence type="ECO:0008006" key="4">
    <source>
        <dbReference type="Google" id="ProtNLM"/>
    </source>
</evidence>
<keyword evidence="1" id="KW-0732">Signal</keyword>
<feature type="signal peptide" evidence="1">
    <location>
        <begin position="1"/>
        <end position="19"/>
    </location>
</feature>
<evidence type="ECO:0000256" key="1">
    <source>
        <dbReference type="SAM" id="SignalP"/>
    </source>
</evidence>
<dbReference type="EMBL" id="CP003349">
    <property type="protein sequence ID" value="AFD06286.1"/>
    <property type="molecule type" value="Genomic_DNA"/>
</dbReference>
<feature type="chain" id="PRO_5003613876" description="Outer membrane receptor protein" evidence="1">
    <location>
        <begin position="20"/>
        <end position="680"/>
    </location>
</feature>
<accession>H8KTE9</accession>
<dbReference type="HOGENOM" id="CLU_404341_0_0_10"/>
<keyword evidence="3" id="KW-1185">Reference proteome</keyword>
<dbReference type="eggNOG" id="COG1629">
    <property type="taxonomic scope" value="Bacteria"/>
</dbReference>
<proteinExistence type="predicted"/>
<sequence>MKNILLVLSLLLSSFSLYAQYSNDSSKVKLQKPIVVVKGDDLQKFPSNNLLEALEGRIPGYDSFSHTANDFLFIVDGIYTTNINSININEISEISFYRGGFTGSDGIYASSAGTFVIRTKRAEYEQPLTTTFLVQAGNDNPTNQTDNYLSQSCLFGVHKGYSMLKYGFGLNYSTMYNNGSFANDNTFKVNANIDIKPLKWIETGLYINFNPNKINQNEPLTKSSLAFKHSEKSNFLNGNFYLTVNPLKGLINTFTVAKYKSSSDINRTIYSATSDNVSLFDGHHDNAIMFYNNKLSYKKGWVNDKLKFGADFIYNRIVQNSDKEENFSYNSTNGFSTLDTYNLNESFIGELTLNLNDMLLLEGGYRLDKMGSISVGDNIIESPYASVTFELQKALYKNSEVISSTKFNIAFSKRQGTVRNYETFYSTGYRPDLLPSVSDPLGNKVYSFSTTVGLWNDRVVFSGDWFNCKHSTHIPIDMSYMSVNMIIMHPTELETNGWRIWLNTDIVRSSDFLWKAGVNFNKQKSKADLQTKMVSPVIRNTNFIYNPNKEKTYLGLLQPIFDDFYQGVEYGGIQNNISYKNLSLEINGSFCLNKKSFVPSLTPSSTVINDLVVSNYELIDYNSFVLNYMAVGYSLNRSVLKYVNDAGLFLVAKNILEMNNRDNLYIRSPKYLGVALKVIL</sequence>
<dbReference type="RefSeq" id="WP_014679513.1">
    <property type="nucleotide sequence ID" value="NC_017770.1"/>
</dbReference>
<dbReference type="SUPFAM" id="SSF56935">
    <property type="entry name" value="Porins"/>
    <property type="match status" value="1"/>
</dbReference>
<reference evidence="2" key="1">
    <citation type="submission" date="2012-02" db="EMBL/GenBank/DDBJ databases">
        <title>The complete genome of Solitalea canadensis DSM 3403.</title>
        <authorList>
            <consortium name="US DOE Joint Genome Institute (JGI-PGF)"/>
            <person name="Lucas S."/>
            <person name="Copeland A."/>
            <person name="Lapidus A."/>
            <person name="Glavina del Rio T."/>
            <person name="Dalin E."/>
            <person name="Tice H."/>
            <person name="Bruce D."/>
            <person name="Goodwin L."/>
            <person name="Pitluck S."/>
            <person name="Peters L."/>
            <person name="Ovchinnikova G."/>
            <person name="Lu M."/>
            <person name="Kyrpides N."/>
            <person name="Mavromatis K."/>
            <person name="Ivanova N."/>
            <person name="Brettin T."/>
            <person name="Detter J.C."/>
            <person name="Han C."/>
            <person name="Larimer F."/>
            <person name="Land M."/>
            <person name="Hauser L."/>
            <person name="Markowitz V."/>
            <person name="Cheng J.-F."/>
            <person name="Hugenholtz P."/>
            <person name="Woyke T."/>
            <person name="Wu D."/>
            <person name="Spring S."/>
            <person name="Schroeder M."/>
            <person name="Kopitz M."/>
            <person name="Brambilla E."/>
            <person name="Klenk H.-P."/>
            <person name="Eisen J.A."/>
        </authorList>
    </citation>
    <scope>NUCLEOTIDE SEQUENCE</scope>
    <source>
        <strain evidence="2">DSM 3403</strain>
    </source>
</reference>
<organism evidence="2 3">
    <name type="scientific">Solitalea canadensis (strain ATCC 29591 / DSM 3403 / JCM 21819 / LMG 8368 / NBRC 15130 / NCIMB 12057 / USAM 9D)</name>
    <name type="common">Flexibacter canadensis</name>
    <dbReference type="NCBI Taxonomy" id="929556"/>
    <lineage>
        <taxon>Bacteria</taxon>
        <taxon>Pseudomonadati</taxon>
        <taxon>Bacteroidota</taxon>
        <taxon>Sphingobacteriia</taxon>
        <taxon>Sphingobacteriales</taxon>
        <taxon>Sphingobacteriaceae</taxon>
        <taxon>Solitalea</taxon>
    </lineage>
</organism>